<dbReference type="InterPro" id="IPR003593">
    <property type="entry name" value="AAA+_ATPase"/>
</dbReference>
<dbReference type="PANTHER" id="PTHR43392:SF2">
    <property type="entry name" value="AAA-TYPE ATPASE FAMILY PROTEIN _ ANKYRIN REPEAT FAMILY PROTEIN"/>
    <property type="match status" value="1"/>
</dbReference>
<evidence type="ECO:0000256" key="2">
    <source>
        <dbReference type="ARBA" id="ARBA00022741"/>
    </source>
</evidence>
<dbReference type="CDD" id="cd00009">
    <property type="entry name" value="AAA"/>
    <property type="match status" value="1"/>
</dbReference>
<dbReference type="EMBL" id="DVIU01000073">
    <property type="protein sequence ID" value="HIS35648.1"/>
    <property type="molecule type" value="Genomic_DNA"/>
</dbReference>
<sequence>MGGKRKIIIELDGQWVLSHRDDEILPITAIESELKALDVFECDEGSLTSLFILFDENKIGAEEAKSKIERAFLSKYPQENIKEILSIQIEDYEESFEEPEIGEENEESEPNEPRQKEQKADVLQRINSLVGAAEFKSLAKEIAELSPEIKRAGTYEVFFNQCYLFSIGEGRGLTTYLTLLAQLIGDLGLCKMNANPVREEKLEAFRDGIEPFEDAMRALGNGDRKSVKLLCIDISEWMDNTDNRFFKQFLRIVEKHSEEFIVVFRVPFVDKDVLARIRFSLNDLLNVRTISFPPLNRNEIKEFAEVELDRFKFSLTKNAWDCFFERISEEKSDGKFYGINTIKKVVKELVYYKQLQNARTKKTDTVIGKNEAKNICSGTDDSNLSGFEMLSKLVGSESIKKRIEEIIAQIDLSLKDSSVERPCIHMRFVGNPGTGKTTVARIIGKILKEKGVLRIGNFYEYAGRDFCGRYVGETAPKTASICRDAYGSVLFIDEAYSLYRGDDNSRDYGREALDTLIAEMENHRNDFVVIMAGYTDDMDKLMEGNMGLASRMPYTIEFPNFTREQLYEIFESMVKARFRYDKQLLTIAHEYFNNLPDEIIQAKEFSNARFVRNLFERTWAKAAMRCQLSGKQGIVLTKDDFEHASADKEFAVKATKKTRIGF</sequence>
<name>A0A9D1EXI4_9BACT</name>
<dbReference type="Pfam" id="PF00004">
    <property type="entry name" value="AAA"/>
    <property type="match status" value="1"/>
</dbReference>
<dbReference type="Gene3D" id="3.40.50.300">
    <property type="entry name" value="P-loop containing nucleotide triphosphate hydrolases"/>
    <property type="match status" value="1"/>
</dbReference>
<gene>
    <name evidence="6" type="ORF">IAC10_03335</name>
</gene>
<accession>A0A9D1EXI4</accession>
<dbReference type="InterPro" id="IPR041627">
    <property type="entry name" value="AAA_lid_6"/>
</dbReference>
<keyword evidence="2" id="KW-0547">Nucleotide-binding</keyword>
<comment type="caution">
    <text evidence="6">The sequence shown here is derived from an EMBL/GenBank/DDBJ whole genome shotgun (WGS) entry which is preliminary data.</text>
</comment>
<dbReference type="InterPro" id="IPR000641">
    <property type="entry name" value="CbxX/CfxQ"/>
</dbReference>
<dbReference type="SUPFAM" id="SSF52540">
    <property type="entry name" value="P-loop containing nucleoside triphosphate hydrolases"/>
    <property type="match status" value="2"/>
</dbReference>
<dbReference type="InterPro" id="IPR027417">
    <property type="entry name" value="P-loop_NTPase"/>
</dbReference>
<evidence type="ECO:0000256" key="1">
    <source>
        <dbReference type="ARBA" id="ARBA00010378"/>
    </source>
</evidence>
<dbReference type="PRINTS" id="PR00819">
    <property type="entry name" value="CBXCFQXSUPER"/>
</dbReference>
<feature type="region of interest" description="Disordered" evidence="4">
    <location>
        <begin position="96"/>
        <end position="119"/>
    </location>
</feature>
<proteinExistence type="inferred from homology"/>
<dbReference type="SMART" id="SM00382">
    <property type="entry name" value="AAA"/>
    <property type="match status" value="1"/>
</dbReference>
<feature type="domain" description="AAA+ ATPase" evidence="5">
    <location>
        <begin position="422"/>
        <end position="562"/>
    </location>
</feature>
<reference evidence="6" key="1">
    <citation type="submission" date="2020-10" db="EMBL/GenBank/DDBJ databases">
        <authorList>
            <person name="Gilroy R."/>
        </authorList>
    </citation>
    <scope>NUCLEOTIDE SEQUENCE</scope>
    <source>
        <strain evidence="6">6276</strain>
    </source>
</reference>
<dbReference type="FunFam" id="3.40.50.300:FF:000216">
    <property type="entry name" value="Type VII secretion ATPase EccA"/>
    <property type="match status" value="1"/>
</dbReference>
<evidence type="ECO:0000313" key="6">
    <source>
        <dbReference type="EMBL" id="HIS35648.1"/>
    </source>
</evidence>
<evidence type="ECO:0000259" key="5">
    <source>
        <dbReference type="SMART" id="SM00382"/>
    </source>
</evidence>
<dbReference type="Proteomes" id="UP000823928">
    <property type="component" value="Unassembled WGS sequence"/>
</dbReference>
<organism evidence="6 7">
    <name type="scientific">Candidatus Scatousia excrementigallinarum</name>
    <dbReference type="NCBI Taxonomy" id="2840935"/>
    <lineage>
        <taxon>Bacteria</taxon>
        <taxon>Candidatus Scatousia</taxon>
    </lineage>
</organism>
<dbReference type="InterPro" id="IPR050773">
    <property type="entry name" value="CbxX/CfxQ_RuBisCO_ESX"/>
</dbReference>
<dbReference type="PANTHER" id="PTHR43392">
    <property type="entry name" value="AAA-TYPE ATPASE FAMILY PROTEIN / ANKYRIN REPEAT FAMILY PROTEIN"/>
    <property type="match status" value="1"/>
</dbReference>
<evidence type="ECO:0000256" key="4">
    <source>
        <dbReference type="SAM" id="MobiDB-lite"/>
    </source>
</evidence>
<dbReference type="InterPro" id="IPR003959">
    <property type="entry name" value="ATPase_AAA_core"/>
</dbReference>
<keyword evidence="3" id="KW-0067">ATP-binding</keyword>
<dbReference type="Gene3D" id="1.10.8.60">
    <property type="match status" value="1"/>
</dbReference>
<dbReference type="GO" id="GO:0016887">
    <property type="term" value="F:ATP hydrolysis activity"/>
    <property type="evidence" value="ECO:0007669"/>
    <property type="project" value="InterPro"/>
</dbReference>
<dbReference type="GO" id="GO:0005524">
    <property type="term" value="F:ATP binding"/>
    <property type="evidence" value="ECO:0007669"/>
    <property type="project" value="UniProtKB-KW"/>
</dbReference>
<comment type="similarity">
    <text evidence="1">Belongs to the CbxX/CfxQ family.</text>
</comment>
<dbReference type="AlphaFoldDB" id="A0A9D1EXI4"/>
<reference evidence="6" key="2">
    <citation type="journal article" date="2021" name="PeerJ">
        <title>Extensive microbial diversity within the chicken gut microbiome revealed by metagenomics and culture.</title>
        <authorList>
            <person name="Gilroy R."/>
            <person name="Ravi A."/>
            <person name="Getino M."/>
            <person name="Pursley I."/>
            <person name="Horton D.L."/>
            <person name="Alikhan N.F."/>
            <person name="Baker D."/>
            <person name="Gharbi K."/>
            <person name="Hall N."/>
            <person name="Watson M."/>
            <person name="Adriaenssens E.M."/>
            <person name="Foster-Nyarko E."/>
            <person name="Jarju S."/>
            <person name="Secka A."/>
            <person name="Antonio M."/>
            <person name="Oren A."/>
            <person name="Chaudhuri R.R."/>
            <person name="La Ragione R."/>
            <person name="Hildebrand F."/>
            <person name="Pallen M.J."/>
        </authorList>
    </citation>
    <scope>NUCLEOTIDE SEQUENCE</scope>
    <source>
        <strain evidence="6">6276</strain>
    </source>
</reference>
<feature type="compositionally biased region" description="Acidic residues" evidence="4">
    <location>
        <begin position="96"/>
        <end position="110"/>
    </location>
</feature>
<dbReference type="Pfam" id="PF17866">
    <property type="entry name" value="AAA_lid_6"/>
    <property type="match status" value="1"/>
</dbReference>
<evidence type="ECO:0000256" key="3">
    <source>
        <dbReference type="ARBA" id="ARBA00022840"/>
    </source>
</evidence>
<protein>
    <submittedName>
        <fullName evidence="6">AAA family ATPase</fullName>
    </submittedName>
</protein>
<evidence type="ECO:0000313" key="7">
    <source>
        <dbReference type="Proteomes" id="UP000823928"/>
    </source>
</evidence>